<dbReference type="PROSITE" id="PS51258">
    <property type="entry name" value="MHD1"/>
    <property type="match status" value="1"/>
</dbReference>
<feature type="region of interest" description="Disordered" evidence="2">
    <location>
        <begin position="369"/>
        <end position="388"/>
    </location>
</feature>
<feature type="coiled-coil region" evidence="1">
    <location>
        <begin position="603"/>
        <end position="640"/>
    </location>
</feature>
<name>A0A7S0CP68_9EUKA</name>
<feature type="region of interest" description="Disordered" evidence="2">
    <location>
        <begin position="781"/>
        <end position="823"/>
    </location>
</feature>
<evidence type="ECO:0000256" key="2">
    <source>
        <dbReference type="SAM" id="MobiDB-lite"/>
    </source>
</evidence>
<feature type="compositionally biased region" description="Low complexity" evidence="2">
    <location>
        <begin position="26"/>
        <end position="35"/>
    </location>
</feature>
<protein>
    <recommendedName>
        <fullName evidence="3">MHD1 domain-containing protein</fullName>
    </recommendedName>
</protein>
<organism evidence="4">
    <name type="scientific">Amorphochlora amoebiformis</name>
    <dbReference type="NCBI Taxonomy" id="1561963"/>
    <lineage>
        <taxon>Eukaryota</taxon>
        <taxon>Sar</taxon>
        <taxon>Rhizaria</taxon>
        <taxon>Cercozoa</taxon>
        <taxon>Chlorarachniophyceae</taxon>
        <taxon>Amorphochlora</taxon>
    </lineage>
</organism>
<reference evidence="4" key="1">
    <citation type="submission" date="2021-01" db="EMBL/GenBank/DDBJ databases">
        <authorList>
            <person name="Corre E."/>
            <person name="Pelletier E."/>
            <person name="Niang G."/>
            <person name="Scheremetjew M."/>
            <person name="Finn R."/>
            <person name="Kale V."/>
            <person name="Holt S."/>
            <person name="Cochrane G."/>
            <person name="Meng A."/>
            <person name="Brown T."/>
            <person name="Cohen L."/>
        </authorList>
    </citation>
    <scope>NUCLEOTIDE SEQUENCE</scope>
    <source>
        <strain evidence="4">CCMP2058</strain>
    </source>
</reference>
<feature type="region of interest" description="Disordered" evidence="2">
    <location>
        <begin position="116"/>
        <end position="141"/>
    </location>
</feature>
<dbReference type="InterPro" id="IPR014770">
    <property type="entry name" value="Munc13_1"/>
</dbReference>
<feature type="compositionally biased region" description="Basic and acidic residues" evidence="2">
    <location>
        <begin position="36"/>
        <end position="50"/>
    </location>
</feature>
<accession>A0A7S0CP68</accession>
<evidence type="ECO:0000256" key="1">
    <source>
        <dbReference type="SAM" id="Coils"/>
    </source>
</evidence>
<sequence>MALEIRKLEKECTRSRASVRTESARLLSTSTTLDKTSSEDEKRRHDAHKSIDMARNMADTQLQTLTQTLQEAKSILKSAQEGTCPEDSIHRQIDKIRYVLEQRNVLLGPLSGMDEKTNTVVKPGPKPKETPALVSESSKKEAKEKISVPTKIKILEKSGHLAEAIAYSEEKVAESPEDLKKALKQGGLELSEDELKEVWNAFQTHQKIDLRAVMVSIVKLDSQLSVQTLATLSPLSRRFLIVECINDMHPDFAPSKVDISIVRHAIAASQEDTKLELQDMAESYDEAKLLGDIKQALALFDKWPPMATDRRRAVSPRWKKLQITLGFLGTVISDAKYDGKEQREKIQDNLAEYEETIEPDNLVKATVDDGVGESAGVPPEKVNPKDRSTGIRKRIFDQRKRQREYLARLLPSDVDPDDDDQNEEPKVLDLKDFLDKHDEKTSDKIKFYYQRSAREYIAPMAINSVLYYHSFKPKADLKLEKCLSKLLALFNVSEKQLGPLWDAVEPEASFMEEKGKQKLVEELERQVQREKGFSRIATQKMIDKLREEIREIRIVKEDKKRRSIGYSLGARSDSDDSATRPKPSGFLFFCCGSSSAQERAELAAKARREREIEERNAEILRKEQEELEEQRRRRELARKAIFENATTTKENEDEKPLPDIPLLTPSGIVEAYYTLHNTLLELDNAVNTGRWREFGDNKSQASLAEKLYLNSLPTLDADSKSILNRFSLVYNVHSVYRFLHAIEETFNNMNLRNIGAIMEEICYSITLLKVGFSRFMEKKAKEQKEEKEAKTEGVEGKGKKNEEEKKAVVDSKEEPDDQETWVGPQELPDGLFKRTVTLAILNESRPIGSQWGEIQQNKFLLHVCRTFQFCVWCMSKYHVAFALERKDMECKGFKVCLKLIEETHDIINSYYELAKKIFIEDEKYTLNDEQILLQAAAGYAEKERPFFVTHTPTGKGGWPVLAKQPWKEIVIEKIRIASHQTFNDFVTLTEPKNQIYGNLEVRLGKVSRLFQSARGKRITYHITVGGHTRKGASIDASTTKDFGGIPLNFNSVSINSPVIIEVFIDNVFTNELIESITLDLFTIYRKKETPEDVKLEDVRLNAPASTYTMGSKTPTPRTSSSIKKGVTLSFRNQKDIQFNHKETYPLGYPAEVKNIKGVVDISLDFHEDRKAKEARKRQDSKIHTTEEIAGVHVDYRDVQDAPQLSSIVIALQQELESDVVAQNAIRHEFKDLNFLNISMEEYFVSIRIGLQLLLRRIEYENESNAGSAPSYFSFQMLELYRLMKSFIEILRKSGYDLRKGADKIEPMFEPYVTTWINEKKNLLRISSVPYLLRDEKWISVSREEGDEDDEMRHSKAVVSILTILTTIRRFFEDKLPYTPRNKKELMQMITEVYNEAFIDGIGKEMEKILVEVDNGDSPAWGTKKGDTALNPLVNTIPDKVPVMLNTVRVAVGELREFVKRAMDEKKYPQVVGNSINLKGNQGKLVFEYYGMADTWTSLLKSVERINQQIARRIGREITKIICGMIKERSGRKELVGKEKDLFRLCVPYLDAFFIPWARSMYDAVHYDLGVEVLECIVGPETGIERILLDILNDKPPSHYQHVATFLLSATDLFVGYFGRDGLNIPIEYLGRVANGSYKRLRSIYAIISQPSKILIQEGGISDAKREKILTQKDWDEHEEIRIGTPPYIFRSTVMQILKYRYYKMGNEGPDRIPFSFILKNKLKKGLFSW</sequence>
<evidence type="ECO:0000313" key="4">
    <source>
        <dbReference type="EMBL" id="CAD8429170.1"/>
    </source>
</evidence>
<gene>
    <name evidence="4" type="ORF">LAMO00422_LOCUS614</name>
</gene>
<proteinExistence type="predicted"/>
<dbReference type="EMBL" id="HBEM01000852">
    <property type="protein sequence ID" value="CAD8429170.1"/>
    <property type="molecule type" value="Transcribed_RNA"/>
</dbReference>
<keyword evidence="1" id="KW-0175">Coiled coil</keyword>
<feature type="domain" description="MHD1" evidence="3">
    <location>
        <begin position="1277"/>
        <end position="1404"/>
    </location>
</feature>
<feature type="compositionally biased region" description="Basic and acidic residues" evidence="2">
    <location>
        <begin position="781"/>
        <end position="812"/>
    </location>
</feature>
<evidence type="ECO:0000259" key="3">
    <source>
        <dbReference type="PROSITE" id="PS51258"/>
    </source>
</evidence>
<feature type="region of interest" description="Disordered" evidence="2">
    <location>
        <begin position="12"/>
        <end position="50"/>
    </location>
</feature>